<keyword evidence="4" id="KW-0472">Membrane</keyword>
<dbReference type="PANTHER" id="PTHR30371">
    <property type="entry name" value="SEC-INDEPENDENT PROTEIN TRANSLOCASE PROTEIN TATC"/>
    <property type="match status" value="1"/>
</dbReference>
<dbReference type="Pfam" id="PF00902">
    <property type="entry name" value="TatC"/>
    <property type="match status" value="1"/>
</dbReference>
<evidence type="ECO:0000256" key="1">
    <source>
        <dbReference type="ARBA" id="ARBA00004141"/>
    </source>
</evidence>
<evidence type="ECO:0000256" key="4">
    <source>
        <dbReference type="ARBA" id="ARBA00023136"/>
    </source>
</evidence>
<dbReference type="GO" id="GO:0043953">
    <property type="term" value="P:protein transport by the Tat complex"/>
    <property type="evidence" value="ECO:0007669"/>
    <property type="project" value="TreeGrafter"/>
</dbReference>
<name>A0A3D5QEP5_FLESI</name>
<sequence length="58" mass="6656">NRRYAIVILFIAAAIFTPPDVFTQMMMAGPLILLYEISVFVAKIFGRKSDLNEEDIYE</sequence>
<dbReference type="EMBL" id="DPPF01000180">
    <property type="protein sequence ID" value="HCW93739.1"/>
    <property type="molecule type" value="Genomic_DNA"/>
</dbReference>
<evidence type="ECO:0000256" key="2">
    <source>
        <dbReference type="ARBA" id="ARBA00022692"/>
    </source>
</evidence>
<comment type="subcellular location">
    <subcellularLocation>
        <location evidence="1">Membrane</location>
        <topology evidence="1">Multi-pass membrane protein</topology>
    </subcellularLocation>
</comment>
<dbReference type="AlphaFoldDB" id="A0A3D5QEP5"/>
<keyword evidence="3" id="KW-1133">Transmembrane helix</keyword>
<protein>
    <submittedName>
        <fullName evidence="5">Twin-arginine translocase subunit TatC</fullName>
    </submittedName>
</protein>
<proteinExistence type="predicted"/>
<keyword evidence="2" id="KW-0812">Transmembrane</keyword>
<reference evidence="5 6" key="1">
    <citation type="journal article" date="2018" name="Nat. Biotechnol.">
        <title>A standardized bacterial taxonomy based on genome phylogeny substantially revises the tree of life.</title>
        <authorList>
            <person name="Parks D.H."/>
            <person name="Chuvochina M."/>
            <person name="Waite D.W."/>
            <person name="Rinke C."/>
            <person name="Skarshewski A."/>
            <person name="Chaumeil P.A."/>
            <person name="Hugenholtz P."/>
        </authorList>
    </citation>
    <scope>NUCLEOTIDE SEQUENCE [LARGE SCALE GENOMIC DNA]</scope>
    <source>
        <strain evidence="5">UBA8672</strain>
    </source>
</reference>
<dbReference type="Proteomes" id="UP000262325">
    <property type="component" value="Unassembled WGS sequence"/>
</dbReference>
<dbReference type="GO" id="GO:0009977">
    <property type="term" value="F:proton motive force dependent protein transmembrane transporter activity"/>
    <property type="evidence" value="ECO:0007669"/>
    <property type="project" value="TreeGrafter"/>
</dbReference>
<dbReference type="PANTHER" id="PTHR30371:SF0">
    <property type="entry name" value="SEC-INDEPENDENT PROTEIN TRANSLOCASE PROTEIN TATC, CHLOROPLASTIC-RELATED"/>
    <property type="match status" value="1"/>
</dbReference>
<dbReference type="InterPro" id="IPR002033">
    <property type="entry name" value="TatC"/>
</dbReference>
<gene>
    <name evidence="5" type="ORF">DHM44_08660</name>
</gene>
<organism evidence="5 6">
    <name type="scientific">Flexistipes sinusarabici</name>
    <dbReference type="NCBI Taxonomy" id="2352"/>
    <lineage>
        <taxon>Bacteria</taxon>
        <taxon>Pseudomonadati</taxon>
        <taxon>Deferribacterota</taxon>
        <taxon>Deferribacteres</taxon>
        <taxon>Deferribacterales</taxon>
        <taxon>Flexistipitaceae</taxon>
        <taxon>Flexistipes</taxon>
    </lineage>
</organism>
<evidence type="ECO:0000313" key="6">
    <source>
        <dbReference type="Proteomes" id="UP000262325"/>
    </source>
</evidence>
<feature type="non-terminal residue" evidence="5">
    <location>
        <position position="1"/>
    </location>
</feature>
<comment type="caution">
    <text evidence="5">The sequence shown here is derived from an EMBL/GenBank/DDBJ whole genome shotgun (WGS) entry which is preliminary data.</text>
</comment>
<evidence type="ECO:0000256" key="3">
    <source>
        <dbReference type="ARBA" id="ARBA00022989"/>
    </source>
</evidence>
<dbReference type="GO" id="GO:0033281">
    <property type="term" value="C:TAT protein transport complex"/>
    <property type="evidence" value="ECO:0007669"/>
    <property type="project" value="TreeGrafter"/>
</dbReference>
<dbReference type="GO" id="GO:0065002">
    <property type="term" value="P:intracellular protein transmembrane transport"/>
    <property type="evidence" value="ECO:0007669"/>
    <property type="project" value="TreeGrafter"/>
</dbReference>
<evidence type="ECO:0000313" key="5">
    <source>
        <dbReference type="EMBL" id="HCW93739.1"/>
    </source>
</evidence>
<accession>A0A3D5QEP5</accession>